<keyword evidence="2" id="KW-1185">Reference proteome</keyword>
<proteinExistence type="predicted"/>
<accession>A0A1H4QEP6</accession>
<comment type="caution">
    <text evidence="1">The sequence shown here is derived from an EMBL/GenBank/DDBJ whole genome shotgun (WGS) entry which is preliminary data.</text>
</comment>
<name>A0A1H4QEP6_PSETA</name>
<dbReference type="EMBL" id="FNRS01000001">
    <property type="protein sequence ID" value="SEC17962.1"/>
    <property type="molecule type" value="Genomic_DNA"/>
</dbReference>
<organism evidence="1 2">
    <name type="scientific">Pseudomonas taetrolens</name>
    <dbReference type="NCBI Taxonomy" id="47884"/>
    <lineage>
        <taxon>Bacteria</taxon>
        <taxon>Pseudomonadati</taxon>
        <taxon>Pseudomonadota</taxon>
        <taxon>Gammaproteobacteria</taxon>
        <taxon>Pseudomonadales</taxon>
        <taxon>Pseudomonadaceae</taxon>
        <taxon>Pseudomonas</taxon>
    </lineage>
</organism>
<evidence type="ECO:0000313" key="1">
    <source>
        <dbReference type="EMBL" id="SEC17962.1"/>
    </source>
</evidence>
<sequence length="113" mass="12467">MLKSDPLVTYVVSKNKHYICVDGVNFTQHYADVFPTGSTGKGCCMHARRAVGLFRDRYCPQGRIDEAELACSSGFRAREAGETSSRGLWLMRHVTQGILVHAAPLASRFECSA</sequence>
<reference evidence="1 2" key="1">
    <citation type="submission" date="2016-10" db="EMBL/GenBank/DDBJ databases">
        <authorList>
            <person name="Varghese N."/>
            <person name="Submissions S."/>
        </authorList>
    </citation>
    <scope>NUCLEOTIDE SEQUENCE [LARGE SCALE GENOMIC DNA]</scope>
    <source>
        <strain evidence="1 2">BS3652</strain>
    </source>
</reference>
<evidence type="ECO:0000313" key="2">
    <source>
        <dbReference type="Proteomes" id="UP000183155"/>
    </source>
</evidence>
<dbReference type="Proteomes" id="UP000183155">
    <property type="component" value="Unassembled WGS sequence"/>
</dbReference>
<gene>
    <name evidence="1" type="ORF">SAMN04490203_1946</name>
</gene>
<protein>
    <submittedName>
        <fullName evidence="1">Uncharacterized protein</fullName>
    </submittedName>
</protein>